<gene>
    <name evidence="3" type="ORF">A9A72_1043</name>
</gene>
<feature type="chain" id="PRO_5024432294" evidence="2">
    <location>
        <begin position="20"/>
        <end position="76"/>
    </location>
</feature>
<evidence type="ECO:0000256" key="2">
    <source>
        <dbReference type="SAM" id="SignalP"/>
    </source>
</evidence>
<feature type="region of interest" description="Disordered" evidence="1">
    <location>
        <begin position="57"/>
        <end position="76"/>
    </location>
</feature>
<name>A0A5S5BL70_STUST</name>
<organism evidence="3 4">
    <name type="scientific">Stutzerimonas stutzeri</name>
    <name type="common">Pseudomonas stutzeri</name>
    <dbReference type="NCBI Taxonomy" id="316"/>
    <lineage>
        <taxon>Bacteria</taxon>
        <taxon>Pseudomonadati</taxon>
        <taxon>Pseudomonadota</taxon>
        <taxon>Gammaproteobacteria</taxon>
        <taxon>Pseudomonadales</taxon>
        <taxon>Pseudomonadaceae</taxon>
        <taxon>Stutzerimonas</taxon>
    </lineage>
</organism>
<dbReference type="AlphaFoldDB" id="A0A5S5BL70"/>
<accession>A0A5S5BL70</accession>
<protein>
    <submittedName>
        <fullName evidence="3">Uncharacterized protein</fullName>
    </submittedName>
</protein>
<evidence type="ECO:0000256" key="1">
    <source>
        <dbReference type="SAM" id="MobiDB-lite"/>
    </source>
</evidence>
<proteinExistence type="predicted"/>
<evidence type="ECO:0000313" key="4">
    <source>
        <dbReference type="Proteomes" id="UP000324282"/>
    </source>
</evidence>
<feature type="non-terminal residue" evidence="3">
    <location>
        <position position="1"/>
    </location>
</feature>
<comment type="caution">
    <text evidence="3">The sequence shown here is derived from an EMBL/GenBank/DDBJ whole genome shotgun (WGS) entry which is preliminary data.</text>
</comment>
<reference evidence="3 4" key="1">
    <citation type="submission" date="2019-07" db="EMBL/GenBank/DDBJ databases">
        <title>Deep subsurface shale carbon reservoir microbial communities from Ohio and West Virginia, USA.</title>
        <authorList>
            <person name="Wrighton K."/>
        </authorList>
    </citation>
    <scope>NUCLEOTIDE SEQUENCE [LARGE SCALE GENOMIC DNA]</scope>
    <source>
        <strain evidence="3 4">NP_8Ht</strain>
    </source>
</reference>
<dbReference type="Proteomes" id="UP000324282">
    <property type="component" value="Unassembled WGS sequence"/>
</dbReference>
<feature type="signal peptide" evidence="2">
    <location>
        <begin position="1"/>
        <end position="19"/>
    </location>
</feature>
<dbReference type="RefSeq" id="WP_222863872.1">
    <property type="nucleotide sequence ID" value="NZ_VNHQ01000004.1"/>
</dbReference>
<sequence>RIHHMKLLFAAAMPLVAVACAPLAPLDTSSGLVTVADTTSPVSNLQAGPAITYRSRSVQEPGNWTDLNNAQAPGVE</sequence>
<keyword evidence="2" id="KW-0732">Signal</keyword>
<evidence type="ECO:0000313" key="3">
    <source>
        <dbReference type="EMBL" id="TYP67158.1"/>
    </source>
</evidence>
<dbReference type="EMBL" id="VNHQ01000004">
    <property type="protein sequence ID" value="TYP67158.1"/>
    <property type="molecule type" value="Genomic_DNA"/>
</dbReference>